<dbReference type="Proteomes" id="UP000683360">
    <property type="component" value="Unassembled WGS sequence"/>
</dbReference>
<evidence type="ECO:0000313" key="10">
    <source>
        <dbReference type="Proteomes" id="UP000683360"/>
    </source>
</evidence>
<keyword evidence="5" id="KW-0862">Zinc</keyword>
<keyword evidence="6" id="KW-0539">Nucleus</keyword>
<feature type="domain" description="C2H2-type" evidence="8">
    <location>
        <begin position="185"/>
        <end position="205"/>
    </location>
</feature>
<organism evidence="9 10">
    <name type="scientific">Mytilus edulis</name>
    <name type="common">Blue mussel</name>
    <dbReference type="NCBI Taxonomy" id="6550"/>
    <lineage>
        <taxon>Eukaryota</taxon>
        <taxon>Metazoa</taxon>
        <taxon>Spiralia</taxon>
        <taxon>Lophotrochozoa</taxon>
        <taxon>Mollusca</taxon>
        <taxon>Bivalvia</taxon>
        <taxon>Autobranchia</taxon>
        <taxon>Pteriomorphia</taxon>
        <taxon>Mytilida</taxon>
        <taxon>Mytiloidea</taxon>
        <taxon>Mytilidae</taxon>
        <taxon>Mytilinae</taxon>
        <taxon>Mytilus</taxon>
    </lineage>
</organism>
<evidence type="ECO:0000256" key="6">
    <source>
        <dbReference type="ARBA" id="ARBA00023242"/>
    </source>
</evidence>
<dbReference type="EMBL" id="CAJPWZ010001862">
    <property type="protein sequence ID" value="CAG2225870.1"/>
    <property type="molecule type" value="Genomic_DNA"/>
</dbReference>
<name>A0A8S3T4R8_MYTED</name>
<feature type="domain" description="C2H2-type" evidence="8">
    <location>
        <begin position="574"/>
        <end position="602"/>
    </location>
</feature>
<proteinExistence type="predicted"/>
<reference evidence="9" key="1">
    <citation type="submission" date="2021-03" db="EMBL/GenBank/DDBJ databases">
        <authorList>
            <person name="Bekaert M."/>
        </authorList>
    </citation>
    <scope>NUCLEOTIDE SEQUENCE</scope>
</reference>
<sequence length="688" mass="79594">MMTTLNIEHLKSSNVISANRLDSKTSIFRIKRRRRKGITKAISEIKKGQQATKTKYNKKIQKRIEKNTELQGTIFQPIQDGKDDQITHNTTRMQKLTDIENALSAVQQQQQSTDVYTTAAHGSNVTCKLCNCPFSDAVVLEQHLREIHKIFACIVCKKSFNSISGFHTHKIEIHNEVADSAGLRYICRICGKSFSRRSRLIEHERDTPIFAYSSVYIVKDPRHRYYKERQQAKMAFQTNPVDYFSVFHDSRNNASEENKIQIWSGDFHQDKSHESSISPMKVSCTVCHQTFSSYKTVEEHLKILHRRFICVVCDRTFSSHAVHKNQGTEPSVTCTVCNQLFPDIRATETHLLESFVSVEDMKMSMYSISCKICHQMGFPDRNAWKIHQILNHKTEFCAMCEPCCKTFKSFTGYNDHNSFTTVPPFQTVIHLSRKDLQIEGLNCKICKMDNFSNKEAWKIHLLTFHNLEVVGVCEACCKIFRSHSGLTNHNLLFHSSERDKFICKMCGKRFLNGSKLAIHQSVHSSERPFKCTDNKLLAKIQNNNEQKDKTSTQKKRCDNSTMQLNVTKLADQTFACKICVKSFKTRQQWQRHHMSLHKQEYVSVCLECCKAFKSAGGAQEHRLMYHPTPEDKFFTCNVCGKKHSTANKLRIHKRVHSDDKPYLCTVCDRSYKHKKDLDHHICTVVFKD</sequence>
<dbReference type="GO" id="GO:0000978">
    <property type="term" value="F:RNA polymerase II cis-regulatory region sequence-specific DNA binding"/>
    <property type="evidence" value="ECO:0007669"/>
    <property type="project" value="TreeGrafter"/>
</dbReference>
<dbReference type="PANTHER" id="PTHR24376:SF235">
    <property type="entry name" value="C2H2-TYPE DOMAIN-CONTAINING PROTEIN"/>
    <property type="match status" value="1"/>
</dbReference>
<evidence type="ECO:0000256" key="5">
    <source>
        <dbReference type="ARBA" id="ARBA00022833"/>
    </source>
</evidence>
<dbReference type="SUPFAM" id="SSF57667">
    <property type="entry name" value="beta-beta-alpha zinc fingers"/>
    <property type="match status" value="4"/>
</dbReference>
<evidence type="ECO:0000256" key="3">
    <source>
        <dbReference type="ARBA" id="ARBA00022737"/>
    </source>
</evidence>
<feature type="domain" description="C2H2-type" evidence="8">
    <location>
        <begin position="634"/>
        <end position="661"/>
    </location>
</feature>
<keyword evidence="3" id="KW-0677">Repeat</keyword>
<evidence type="ECO:0000256" key="1">
    <source>
        <dbReference type="ARBA" id="ARBA00004123"/>
    </source>
</evidence>
<gene>
    <name evidence="9" type="ORF">MEDL_38966</name>
</gene>
<evidence type="ECO:0000256" key="7">
    <source>
        <dbReference type="PROSITE-ProRule" id="PRU00042"/>
    </source>
</evidence>
<evidence type="ECO:0000256" key="4">
    <source>
        <dbReference type="ARBA" id="ARBA00022771"/>
    </source>
</evidence>
<dbReference type="PANTHER" id="PTHR24376">
    <property type="entry name" value="ZINC FINGER PROTEIN"/>
    <property type="match status" value="1"/>
</dbReference>
<dbReference type="AlphaFoldDB" id="A0A8S3T4R8"/>
<dbReference type="OrthoDB" id="6158833at2759"/>
<evidence type="ECO:0000256" key="2">
    <source>
        <dbReference type="ARBA" id="ARBA00022723"/>
    </source>
</evidence>
<dbReference type="SMART" id="SM00355">
    <property type="entry name" value="ZnF_C2H2"/>
    <property type="match status" value="12"/>
</dbReference>
<comment type="caution">
    <text evidence="9">The sequence shown here is derived from an EMBL/GenBank/DDBJ whole genome shotgun (WGS) entry which is preliminary data.</text>
</comment>
<dbReference type="GO" id="GO:0008270">
    <property type="term" value="F:zinc ion binding"/>
    <property type="evidence" value="ECO:0007669"/>
    <property type="project" value="UniProtKB-KW"/>
</dbReference>
<keyword evidence="10" id="KW-1185">Reference proteome</keyword>
<feature type="domain" description="C2H2-type" evidence="8">
    <location>
        <begin position="501"/>
        <end position="528"/>
    </location>
</feature>
<feature type="domain" description="C2H2-type" evidence="8">
    <location>
        <begin position="471"/>
        <end position="499"/>
    </location>
</feature>
<dbReference type="GO" id="GO:0005634">
    <property type="term" value="C:nucleus"/>
    <property type="evidence" value="ECO:0007669"/>
    <property type="project" value="UniProtKB-SubCell"/>
</dbReference>
<dbReference type="Pfam" id="PF00096">
    <property type="entry name" value="zf-C2H2"/>
    <property type="match status" value="2"/>
</dbReference>
<keyword evidence="4 7" id="KW-0863">Zinc-finger</keyword>
<dbReference type="GO" id="GO:0001228">
    <property type="term" value="F:DNA-binding transcription activator activity, RNA polymerase II-specific"/>
    <property type="evidence" value="ECO:0007669"/>
    <property type="project" value="TreeGrafter"/>
</dbReference>
<dbReference type="InterPro" id="IPR036236">
    <property type="entry name" value="Znf_C2H2_sf"/>
</dbReference>
<dbReference type="Gene3D" id="3.30.160.60">
    <property type="entry name" value="Classic Zinc Finger"/>
    <property type="match status" value="6"/>
</dbReference>
<comment type="subcellular location">
    <subcellularLocation>
        <location evidence="1">Nucleus</location>
    </subcellularLocation>
</comment>
<dbReference type="PROSITE" id="PS00028">
    <property type="entry name" value="ZINC_FINGER_C2H2_1"/>
    <property type="match status" value="4"/>
</dbReference>
<keyword evidence="2" id="KW-0479">Metal-binding</keyword>
<accession>A0A8S3T4R8</accession>
<evidence type="ECO:0000259" key="8">
    <source>
        <dbReference type="PROSITE" id="PS50157"/>
    </source>
</evidence>
<feature type="domain" description="C2H2-type" evidence="8">
    <location>
        <begin position="151"/>
        <end position="174"/>
    </location>
</feature>
<dbReference type="Pfam" id="PF12874">
    <property type="entry name" value="zf-met"/>
    <property type="match status" value="1"/>
</dbReference>
<dbReference type="InterPro" id="IPR013087">
    <property type="entry name" value="Znf_C2H2_type"/>
</dbReference>
<evidence type="ECO:0000313" key="9">
    <source>
        <dbReference type="EMBL" id="CAG2225870.1"/>
    </source>
</evidence>
<protein>
    <submittedName>
        <fullName evidence="9">KRAB</fullName>
    </submittedName>
</protein>
<dbReference type="PROSITE" id="PS50157">
    <property type="entry name" value="ZINC_FINGER_C2H2_2"/>
    <property type="match status" value="6"/>
</dbReference>